<reference evidence="2" key="1">
    <citation type="submission" date="2017-09" db="EMBL/GenBank/DDBJ databases">
        <title>Depth-based differentiation of microbial function through sediment-hosted aquifers and enrichment of novel symbionts in the deep terrestrial subsurface.</title>
        <authorList>
            <person name="Probst A.J."/>
            <person name="Ladd B."/>
            <person name="Jarett J.K."/>
            <person name="Geller-Mcgrath D.E."/>
            <person name="Sieber C.M.K."/>
            <person name="Emerson J.B."/>
            <person name="Anantharaman K."/>
            <person name="Thomas B.C."/>
            <person name="Malmstrom R."/>
            <person name="Stieglmeier M."/>
            <person name="Klingl A."/>
            <person name="Woyke T."/>
            <person name="Ryan C.M."/>
            <person name="Banfield J.F."/>
        </authorList>
    </citation>
    <scope>NUCLEOTIDE SEQUENCE [LARGE SCALE GENOMIC DNA]</scope>
</reference>
<dbReference type="PANTHER" id="PTHR39961:SF1">
    <property type="entry name" value="DUF458 DOMAIN-CONTAINING PROTEIN"/>
    <property type="match status" value="1"/>
</dbReference>
<organism evidence="1 2">
    <name type="scientific">Candidatus Wolfebacteria bacterium CG03_land_8_20_14_0_80_40_12</name>
    <dbReference type="NCBI Taxonomy" id="1975069"/>
    <lineage>
        <taxon>Bacteria</taxon>
        <taxon>Candidatus Wolfeibacteriota</taxon>
    </lineage>
</organism>
<feature type="non-terminal residue" evidence="1">
    <location>
        <position position="1"/>
    </location>
</feature>
<protein>
    <recommendedName>
        <fullName evidence="3">DUF458 domain-containing protein</fullName>
    </recommendedName>
</protein>
<name>A0A2M7B5R1_9BACT</name>
<dbReference type="InterPro" id="IPR007405">
    <property type="entry name" value="Phage_KVP40_Orf299"/>
</dbReference>
<accession>A0A2M7B5R1</accession>
<gene>
    <name evidence="1" type="ORF">COS61_01260</name>
</gene>
<dbReference type="Proteomes" id="UP000228949">
    <property type="component" value="Unassembled WGS sequence"/>
</dbReference>
<evidence type="ECO:0000313" key="1">
    <source>
        <dbReference type="EMBL" id="PIU98461.1"/>
    </source>
</evidence>
<dbReference type="AlphaFoldDB" id="A0A2M7B5R1"/>
<dbReference type="PANTHER" id="PTHR39961">
    <property type="entry name" value="HYPOTHETICAL CYTOSOLIC PROTEIN"/>
    <property type="match status" value="1"/>
</dbReference>
<evidence type="ECO:0008006" key="3">
    <source>
        <dbReference type="Google" id="ProtNLM"/>
    </source>
</evidence>
<dbReference type="EMBL" id="PEVJ01000029">
    <property type="protein sequence ID" value="PIU98461.1"/>
    <property type="molecule type" value="Genomic_DNA"/>
</dbReference>
<sequence>NSSLGIKFNIDQMIREIAGFMAEDRSRRYKIIIGSDSNGHQEEMIDFVTAIVIHRVASGGRYFWRRTEFPKFHTLRDRIIQEVLLSIEAAREILTLLKTAKIPKFDFEIHVDIGENGETKTMIQEVIGMVRAYNFEARTKPESYAATKVADRHV</sequence>
<proteinExistence type="predicted"/>
<evidence type="ECO:0000313" key="2">
    <source>
        <dbReference type="Proteomes" id="UP000228949"/>
    </source>
</evidence>
<comment type="caution">
    <text evidence="1">The sequence shown here is derived from an EMBL/GenBank/DDBJ whole genome shotgun (WGS) entry which is preliminary data.</text>
</comment>
<dbReference type="Pfam" id="PF04308">
    <property type="entry name" value="RNaseH_like"/>
    <property type="match status" value="1"/>
</dbReference>